<dbReference type="Proteomes" id="UP001178281">
    <property type="component" value="Unassembled WGS sequence"/>
</dbReference>
<dbReference type="Gene3D" id="3.30.200.20">
    <property type="entry name" value="Phosphorylase Kinase, domain 1"/>
    <property type="match status" value="1"/>
</dbReference>
<evidence type="ECO:0000259" key="2">
    <source>
        <dbReference type="Pfam" id="PF01636"/>
    </source>
</evidence>
<proteinExistence type="predicted"/>
<dbReference type="Pfam" id="PF01636">
    <property type="entry name" value="APH"/>
    <property type="match status" value="1"/>
</dbReference>
<keyword evidence="4" id="KW-1185">Reference proteome</keyword>
<dbReference type="SUPFAM" id="SSF56112">
    <property type="entry name" value="Protein kinase-like (PK-like)"/>
    <property type="match status" value="1"/>
</dbReference>
<dbReference type="PANTHER" id="PTHR21310:SF40">
    <property type="entry name" value="AMINOGLYCOSIDE PHOSPHOTRANSFERASE DOMAIN-CONTAINING PROTEIN-RELATED"/>
    <property type="match status" value="1"/>
</dbReference>
<dbReference type="InterPro" id="IPR051678">
    <property type="entry name" value="AGP_Transferase"/>
</dbReference>
<dbReference type="Gene3D" id="3.90.1200.10">
    <property type="match status" value="1"/>
</dbReference>
<comment type="caution">
    <text evidence="3">The sequence shown here is derived from an EMBL/GenBank/DDBJ whole genome shotgun (WGS) entry which is preliminary data.</text>
</comment>
<sequence length="370" mass="40856">MTESETFAEQARPASSQRRPEEVQQQLAAWFDAREPGARIVDLQLPEGNGMSSETLLGTVRLGGEERRLVIRVAPRAESDPVFPSYDLPAQFAVMRHAADHGVPAPSCLWVEEDPAILGAPFLVMERIDGEVPPDVMPYTFGAWRPEATTADRAALRDASVDVIAAIHAVPVPAAPLPMPGQKPGESALAAHLRRLGEFYDWAADGHRRAPILDRALVWAAEHLPAHDDAVLNWGDARIGNLIYAEDTPIAVLDWEMATIGPPELDLGWFVYLHRFFQDLAELAGLPGLPDFLRRSDVEQRYAQTTGHTPREMDFYTAYAAIVHGVIMYRIQTRAIDFGAAAPAENPDDMILHRASIEKMLDGTYWESVG</sequence>
<evidence type="ECO:0000313" key="3">
    <source>
        <dbReference type="EMBL" id="MDP0397442.1"/>
    </source>
</evidence>
<dbReference type="EMBL" id="JAUTIX010000002">
    <property type="protein sequence ID" value="MDP0397442.1"/>
    <property type="molecule type" value="Genomic_DNA"/>
</dbReference>
<evidence type="ECO:0000313" key="4">
    <source>
        <dbReference type="Proteomes" id="UP001178281"/>
    </source>
</evidence>
<protein>
    <submittedName>
        <fullName evidence="3">Phosphotransferase family protein</fullName>
    </submittedName>
</protein>
<reference evidence="3" key="1">
    <citation type="submission" date="2023-08" db="EMBL/GenBank/DDBJ databases">
        <title>The draft genome of Tsukamurella strandjordii strain 050030.</title>
        <authorList>
            <person name="Zhao F."/>
            <person name="Feng Y."/>
            <person name="Zong Z."/>
        </authorList>
    </citation>
    <scope>NUCLEOTIDE SEQUENCE</scope>
    <source>
        <strain evidence="3">050030</strain>
    </source>
</reference>
<name>A0AA90N864_9ACTN</name>
<dbReference type="CDD" id="cd05154">
    <property type="entry name" value="ACAD10_11_N-like"/>
    <property type="match status" value="1"/>
</dbReference>
<dbReference type="InterPro" id="IPR041726">
    <property type="entry name" value="ACAD10_11_N"/>
</dbReference>
<evidence type="ECO:0000256" key="1">
    <source>
        <dbReference type="SAM" id="MobiDB-lite"/>
    </source>
</evidence>
<organism evidence="3 4">
    <name type="scientific">Tsukamurella strandjordii</name>
    <dbReference type="NCBI Taxonomy" id="147577"/>
    <lineage>
        <taxon>Bacteria</taxon>
        <taxon>Bacillati</taxon>
        <taxon>Actinomycetota</taxon>
        <taxon>Actinomycetes</taxon>
        <taxon>Mycobacteriales</taxon>
        <taxon>Tsukamurellaceae</taxon>
        <taxon>Tsukamurella</taxon>
    </lineage>
</organism>
<accession>A0AA90N864</accession>
<gene>
    <name evidence="3" type="ORF">Q7X28_05835</name>
</gene>
<dbReference type="PANTHER" id="PTHR21310">
    <property type="entry name" value="AMINOGLYCOSIDE PHOSPHOTRANSFERASE-RELATED-RELATED"/>
    <property type="match status" value="1"/>
</dbReference>
<dbReference type="RefSeq" id="WP_305110652.1">
    <property type="nucleotide sequence ID" value="NZ_JAUTIX010000002.1"/>
</dbReference>
<dbReference type="InterPro" id="IPR002575">
    <property type="entry name" value="Aminoglycoside_PTrfase"/>
</dbReference>
<dbReference type="AlphaFoldDB" id="A0AA90N864"/>
<feature type="domain" description="Aminoglycoside phosphotransferase" evidence="2">
    <location>
        <begin position="59"/>
        <end position="274"/>
    </location>
</feature>
<feature type="region of interest" description="Disordered" evidence="1">
    <location>
        <begin position="1"/>
        <end position="24"/>
    </location>
</feature>
<dbReference type="InterPro" id="IPR011009">
    <property type="entry name" value="Kinase-like_dom_sf"/>
</dbReference>